<evidence type="ECO:0000256" key="2">
    <source>
        <dbReference type="SAM" id="MobiDB-lite"/>
    </source>
</evidence>
<sequence length="820" mass="94055">MSGSINILTIDFKRTERIGLTTALREYISYNYNDHPDNFTDDFRVLDELRTDCLNLEVHQNALQRLLKGLKYKLIWFLSKFRYYGQLVFIGSKFPIDFGIEFPWYSAFSDEKRPISHRNFYYEKACVLFNIGAMYSQLGVSENRTTPEGVKRACQHFQYAAGCFKHLNEVIVAEMRIAPPLDLSSDMLKVLTNTMLAQAQECFWQKAVHGKLKLNFYCHIFIIHFDSTRFALGQDKYKDGTVAKLANQVSIYYDHAHEIASNNSEIANILGQGWLTHLQVKSWHFHAAAEFRKSSECISQNKYGEEIARLQVSQDYIKKGLDQCRHLREAVIKDLESVQTAVQSNLKRAQKDNDIIYLQMVPSASSLTSIGKANMANPNIPPEVQDPISLMNERSILGVPLFVKLVPYAVHQAHSVYSDRKEKLVRDEILSKLHELINICNSTLRSLNLPAALNEVDQHSKIPPSILSMSQEVRNEGGLARLNAMFDTLQDKSRIVYQTLDEALAFLDQECTDDEEFRNKFGEKWTRPLSLSVNRELTEKADSYRKVYDQAYRSNKILQNGLEQQSEALDILSSDREILEERIPPEIQSESDVDVDGVQKIKDDIRALINQSFQIMKECETKIQEVKKAADLDDIAPILLKEAAKLTAASNTSIKLEPAHFEDLFNEQMKKYDKFLLTCNKLSDIQDNLLASISEKFEEYNKRRRMASTNPRRTQFIQTLGNGYKCFINILQRLQEGMAFYARSQANADELKQNCQAFATQRRKEAERFSNLLSGSTRNLDYSDISQPASPVPKVWNKGMPISFSPTSRGYQRPPQPPPR</sequence>
<dbReference type="Gene3D" id="1.20.120.560">
    <property type="entry name" value="alix/aip1 in complex with the ypdl late domain"/>
    <property type="match status" value="1"/>
</dbReference>
<organism evidence="4 5">
    <name type="scientific">Funneliformis mosseae</name>
    <name type="common">Endomycorrhizal fungus</name>
    <name type="synonym">Glomus mosseae</name>
    <dbReference type="NCBI Taxonomy" id="27381"/>
    <lineage>
        <taxon>Eukaryota</taxon>
        <taxon>Fungi</taxon>
        <taxon>Fungi incertae sedis</taxon>
        <taxon>Mucoromycota</taxon>
        <taxon>Glomeromycotina</taxon>
        <taxon>Glomeromycetes</taxon>
        <taxon>Glomerales</taxon>
        <taxon>Glomeraceae</taxon>
        <taxon>Funneliformis</taxon>
    </lineage>
</organism>
<accession>A0A9N9CY82</accession>
<evidence type="ECO:0000259" key="3">
    <source>
        <dbReference type="PROSITE" id="PS51180"/>
    </source>
</evidence>
<dbReference type="CDD" id="cd09241">
    <property type="entry name" value="BRO1_ScRim20-like"/>
    <property type="match status" value="1"/>
</dbReference>
<evidence type="ECO:0000313" key="4">
    <source>
        <dbReference type="EMBL" id="CAG8616676.1"/>
    </source>
</evidence>
<dbReference type="EMBL" id="CAJVPP010002957">
    <property type="protein sequence ID" value="CAG8616676.1"/>
    <property type="molecule type" value="Genomic_DNA"/>
</dbReference>
<dbReference type="InterPro" id="IPR038499">
    <property type="entry name" value="BRO1_sf"/>
</dbReference>
<feature type="domain" description="BRO1" evidence="3">
    <location>
        <begin position="6"/>
        <end position="444"/>
    </location>
</feature>
<dbReference type="AlphaFoldDB" id="A0A9N9CY82"/>
<evidence type="ECO:0000313" key="5">
    <source>
        <dbReference type="Proteomes" id="UP000789375"/>
    </source>
</evidence>
<dbReference type="InterPro" id="IPR004328">
    <property type="entry name" value="BRO1_dom"/>
</dbReference>
<dbReference type="GO" id="GO:0005768">
    <property type="term" value="C:endosome"/>
    <property type="evidence" value="ECO:0007669"/>
    <property type="project" value="TreeGrafter"/>
</dbReference>
<keyword evidence="5" id="KW-1185">Reference proteome</keyword>
<comment type="caution">
    <text evidence="4">The sequence shown here is derived from an EMBL/GenBank/DDBJ whole genome shotgun (WGS) entry which is preliminary data.</text>
</comment>
<name>A0A9N9CY82_FUNMO</name>
<dbReference type="PANTHER" id="PTHR23030:SF39">
    <property type="entry name" value="PROGRAMMED CELL DEATH 6-INTERACTING PROTEIN"/>
    <property type="match status" value="1"/>
</dbReference>
<dbReference type="Pfam" id="PF13949">
    <property type="entry name" value="ALIX_LYPXL_bnd"/>
    <property type="match status" value="1"/>
</dbReference>
<comment type="similarity">
    <text evidence="1">Belongs to the palA/RIM20 family.</text>
</comment>
<dbReference type="SMART" id="SM01041">
    <property type="entry name" value="BRO1"/>
    <property type="match status" value="1"/>
</dbReference>
<dbReference type="Pfam" id="PF03097">
    <property type="entry name" value="BRO1"/>
    <property type="match status" value="1"/>
</dbReference>
<dbReference type="PANTHER" id="PTHR23030">
    <property type="entry name" value="PCD6 INTERACTING PROTEIN-RELATED"/>
    <property type="match status" value="1"/>
</dbReference>
<gene>
    <name evidence="4" type="ORF">FMOSSE_LOCUS9754</name>
</gene>
<dbReference type="Proteomes" id="UP000789375">
    <property type="component" value="Unassembled WGS sequence"/>
</dbReference>
<protein>
    <submittedName>
        <fullName evidence="4">15516_t:CDS:1</fullName>
    </submittedName>
</protein>
<dbReference type="Gene3D" id="1.25.40.280">
    <property type="entry name" value="alix/aip1 like domains"/>
    <property type="match status" value="1"/>
</dbReference>
<dbReference type="PROSITE" id="PS51180">
    <property type="entry name" value="BRO1"/>
    <property type="match status" value="1"/>
</dbReference>
<evidence type="ECO:0000256" key="1">
    <source>
        <dbReference type="ARBA" id="ARBA00038154"/>
    </source>
</evidence>
<dbReference type="Gene3D" id="1.20.140.50">
    <property type="entry name" value="alix/aip1 like domains"/>
    <property type="match status" value="1"/>
</dbReference>
<feature type="region of interest" description="Disordered" evidence="2">
    <location>
        <begin position="793"/>
        <end position="820"/>
    </location>
</feature>
<reference evidence="4" key="1">
    <citation type="submission" date="2021-06" db="EMBL/GenBank/DDBJ databases">
        <authorList>
            <person name="Kallberg Y."/>
            <person name="Tangrot J."/>
            <person name="Rosling A."/>
        </authorList>
    </citation>
    <scope>NUCLEOTIDE SEQUENCE</scope>
    <source>
        <strain evidence="4">87-6 pot B 2015</strain>
    </source>
</reference>
<proteinExistence type="inferred from homology"/>
<dbReference type="InterPro" id="IPR025304">
    <property type="entry name" value="ALIX_V_dom"/>
</dbReference>